<protein>
    <submittedName>
        <fullName evidence="3">Uncharacterized protein</fullName>
    </submittedName>
</protein>
<name>A0AB34GK54_ESCRO</name>
<gene>
    <name evidence="3" type="ORF">J1605_013436</name>
</gene>
<organism evidence="3 4">
    <name type="scientific">Eschrichtius robustus</name>
    <name type="common">California gray whale</name>
    <name type="synonym">Eschrichtius gibbosus</name>
    <dbReference type="NCBI Taxonomy" id="9764"/>
    <lineage>
        <taxon>Eukaryota</taxon>
        <taxon>Metazoa</taxon>
        <taxon>Chordata</taxon>
        <taxon>Craniata</taxon>
        <taxon>Vertebrata</taxon>
        <taxon>Euteleostomi</taxon>
        <taxon>Mammalia</taxon>
        <taxon>Eutheria</taxon>
        <taxon>Laurasiatheria</taxon>
        <taxon>Artiodactyla</taxon>
        <taxon>Whippomorpha</taxon>
        <taxon>Cetacea</taxon>
        <taxon>Mysticeti</taxon>
        <taxon>Eschrichtiidae</taxon>
        <taxon>Eschrichtius</taxon>
    </lineage>
</organism>
<sequence length="114" mass="12414">MLGSHFTEAQRTDQINTCLDHGCSWALASSQLRAIAWTVAPAICTRCVLRDGASGETYLLISCTTDATLGKHTPTAFDNYSFNVTINGKPVKLGLWDTRDKIILSANLCAFCMI</sequence>
<dbReference type="GO" id="GO:0005525">
    <property type="term" value="F:GTP binding"/>
    <property type="evidence" value="ECO:0007669"/>
    <property type="project" value="UniProtKB-KW"/>
</dbReference>
<comment type="caution">
    <text evidence="3">The sequence shown here is derived from an EMBL/GenBank/DDBJ whole genome shotgun (WGS) entry which is preliminary data.</text>
</comment>
<dbReference type="SUPFAM" id="SSF52540">
    <property type="entry name" value="P-loop containing nucleoside triphosphate hydrolases"/>
    <property type="match status" value="1"/>
</dbReference>
<keyword evidence="1" id="KW-0547">Nucleotide-binding</keyword>
<reference evidence="3 4" key="1">
    <citation type="submission" date="2022-11" db="EMBL/GenBank/DDBJ databases">
        <title>Whole genome sequence of Eschrichtius robustus ER-17-0199.</title>
        <authorList>
            <person name="Bruniche-Olsen A."/>
            <person name="Black A.N."/>
            <person name="Fields C.J."/>
            <person name="Walden K."/>
            <person name="Dewoody J.A."/>
        </authorList>
    </citation>
    <scope>NUCLEOTIDE SEQUENCE [LARGE SCALE GENOMIC DNA]</scope>
    <source>
        <strain evidence="3">ER-17-0199</strain>
        <tissue evidence="3">Blubber</tissue>
    </source>
</reference>
<dbReference type="AlphaFoldDB" id="A0AB34GK54"/>
<dbReference type="InterPro" id="IPR003578">
    <property type="entry name" value="Small_GTPase_Rho"/>
</dbReference>
<accession>A0AB34GK54</accession>
<proteinExistence type="predicted"/>
<dbReference type="EMBL" id="JAIQCJ010002240">
    <property type="protein sequence ID" value="KAJ8778759.1"/>
    <property type="molecule type" value="Genomic_DNA"/>
</dbReference>
<dbReference type="GO" id="GO:0003924">
    <property type="term" value="F:GTPase activity"/>
    <property type="evidence" value="ECO:0007669"/>
    <property type="project" value="InterPro"/>
</dbReference>
<keyword evidence="4" id="KW-1185">Reference proteome</keyword>
<evidence type="ECO:0000313" key="4">
    <source>
        <dbReference type="Proteomes" id="UP001159641"/>
    </source>
</evidence>
<dbReference type="Gene3D" id="3.40.50.300">
    <property type="entry name" value="P-loop containing nucleotide triphosphate hydrolases"/>
    <property type="match status" value="1"/>
</dbReference>
<evidence type="ECO:0000256" key="2">
    <source>
        <dbReference type="ARBA" id="ARBA00023134"/>
    </source>
</evidence>
<dbReference type="InterPro" id="IPR027417">
    <property type="entry name" value="P-loop_NTPase"/>
</dbReference>
<dbReference type="PANTHER" id="PTHR24072">
    <property type="entry name" value="RHO FAMILY GTPASE"/>
    <property type="match status" value="1"/>
</dbReference>
<dbReference type="Proteomes" id="UP001159641">
    <property type="component" value="Unassembled WGS sequence"/>
</dbReference>
<evidence type="ECO:0000256" key="1">
    <source>
        <dbReference type="ARBA" id="ARBA00022741"/>
    </source>
</evidence>
<dbReference type="GO" id="GO:0007264">
    <property type="term" value="P:small GTPase-mediated signal transduction"/>
    <property type="evidence" value="ECO:0007669"/>
    <property type="project" value="InterPro"/>
</dbReference>
<keyword evidence="2" id="KW-0342">GTP-binding</keyword>
<dbReference type="InterPro" id="IPR001806">
    <property type="entry name" value="Small_GTPase"/>
</dbReference>
<evidence type="ECO:0000313" key="3">
    <source>
        <dbReference type="EMBL" id="KAJ8778759.1"/>
    </source>
</evidence>
<dbReference type="Pfam" id="PF00071">
    <property type="entry name" value="Ras"/>
    <property type="match status" value="1"/>
</dbReference>